<name>A0A8A4THP5_SULCO</name>
<dbReference type="GO" id="GO:0022857">
    <property type="term" value="F:transmembrane transporter activity"/>
    <property type="evidence" value="ECO:0007669"/>
    <property type="project" value="InterPro"/>
</dbReference>
<sequence>MTCWFVKAICLMYLCAPPAPDSPNAIVIAENYWSSQIVLSQILGSLLESLGYSVVFRPSDTDRQFEALGRGLIHVQLEVWEGTMKESFERELATGRIIDVGSHDAESREEWWYPHYVEELCPGLPDWRALNECAHLFATMETQPKGRFLTGPWEKYVQQRIDALGLNFVAVEAPQPDTLWSELGEAFRRKQPILMFNWTPNSVEYVYHGHFVDFPIYRPDCESIPSWGINPDALFDCGSPRNGWIKKTVWRHFPKDWPCAYKIVQRLSLTNQMFSEIAALIDFQGYTKVEAAEIWIQKHPEVWAAWIPAECRQE</sequence>
<dbReference type="GO" id="GO:0043190">
    <property type="term" value="C:ATP-binding cassette (ABC) transporter complex"/>
    <property type="evidence" value="ECO:0007669"/>
    <property type="project" value="InterPro"/>
</dbReference>
<protein>
    <submittedName>
        <fullName evidence="2">ABC transporter substrate-binding protein</fullName>
    </submittedName>
</protein>
<dbReference type="InterPro" id="IPR007210">
    <property type="entry name" value="ABC_Gly_betaine_transp_sub-bd"/>
</dbReference>
<keyword evidence="3" id="KW-1185">Reference proteome</keyword>
<reference evidence="2" key="1">
    <citation type="submission" date="2021-03" db="EMBL/GenBank/DDBJ databases">
        <title>Acanthopleuribacteraceae sp. M133.</title>
        <authorList>
            <person name="Wang G."/>
        </authorList>
    </citation>
    <scope>NUCLEOTIDE SEQUENCE</scope>
    <source>
        <strain evidence="2">M133</strain>
    </source>
</reference>
<dbReference type="Gene3D" id="3.40.190.10">
    <property type="entry name" value="Periplasmic binding protein-like II"/>
    <property type="match status" value="1"/>
</dbReference>
<dbReference type="SUPFAM" id="SSF53850">
    <property type="entry name" value="Periplasmic binding protein-like II"/>
    <property type="match status" value="1"/>
</dbReference>
<gene>
    <name evidence="2" type="ORF">J3U87_26080</name>
</gene>
<feature type="domain" description="ABC-type glycine betaine transport system substrate-binding" evidence="1">
    <location>
        <begin position="25"/>
        <end position="298"/>
    </location>
</feature>
<evidence type="ECO:0000313" key="2">
    <source>
        <dbReference type="EMBL" id="QTD49070.1"/>
    </source>
</evidence>
<proteinExistence type="predicted"/>
<organism evidence="2 3">
    <name type="scientific">Sulfidibacter corallicola</name>
    <dbReference type="NCBI Taxonomy" id="2818388"/>
    <lineage>
        <taxon>Bacteria</taxon>
        <taxon>Pseudomonadati</taxon>
        <taxon>Acidobacteriota</taxon>
        <taxon>Holophagae</taxon>
        <taxon>Acanthopleuribacterales</taxon>
        <taxon>Acanthopleuribacteraceae</taxon>
        <taxon>Sulfidibacter</taxon>
    </lineage>
</organism>
<accession>A0A8A4THP5</accession>
<evidence type="ECO:0000313" key="3">
    <source>
        <dbReference type="Proteomes" id="UP000663929"/>
    </source>
</evidence>
<dbReference type="Proteomes" id="UP000663929">
    <property type="component" value="Chromosome"/>
</dbReference>
<dbReference type="Gene3D" id="3.40.190.100">
    <property type="entry name" value="Glycine betaine-binding periplasmic protein, domain 2"/>
    <property type="match status" value="1"/>
</dbReference>
<evidence type="ECO:0000259" key="1">
    <source>
        <dbReference type="Pfam" id="PF04069"/>
    </source>
</evidence>
<dbReference type="EMBL" id="CP071793">
    <property type="protein sequence ID" value="QTD49070.1"/>
    <property type="molecule type" value="Genomic_DNA"/>
</dbReference>
<dbReference type="RefSeq" id="WP_237378716.1">
    <property type="nucleotide sequence ID" value="NZ_CP071793.1"/>
</dbReference>
<dbReference type="CDD" id="cd13643">
    <property type="entry name" value="PBP2_BCP_2"/>
    <property type="match status" value="1"/>
</dbReference>
<dbReference type="AlphaFoldDB" id="A0A8A4THP5"/>
<dbReference type="KEGG" id="scor:J3U87_26080"/>
<dbReference type="Pfam" id="PF04069">
    <property type="entry name" value="OpuAC"/>
    <property type="match status" value="1"/>
</dbReference>